<organism evidence="2 3">
    <name type="scientific">Phanerochaete sordida</name>
    <dbReference type="NCBI Taxonomy" id="48140"/>
    <lineage>
        <taxon>Eukaryota</taxon>
        <taxon>Fungi</taxon>
        <taxon>Dikarya</taxon>
        <taxon>Basidiomycota</taxon>
        <taxon>Agaricomycotina</taxon>
        <taxon>Agaricomycetes</taxon>
        <taxon>Polyporales</taxon>
        <taxon>Phanerochaetaceae</taxon>
        <taxon>Phanerochaete</taxon>
    </lineage>
</organism>
<accession>A0A9P3GJ27</accession>
<dbReference type="SUPFAM" id="SSF54897">
    <property type="entry name" value="Protease propeptides/inhibitors"/>
    <property type="match status" value="1"/>
</dbReference>
<gene>
    <name evidence="2" type="ORF">PsYK624_106590</name>
</gene>
<evidence type="ECO:0000313" key="3">
    <source>
        <dbReference type="Proteomes" id="UP000703269"/>
    </source>
</evidence>
<dbReference type="AlphaFoldDB" id="A0A9P3GJ27"/>
<protein>
    <recommendedName>
        <fullName evidence="4">Inhibitor I9 domain-containing protein</fullName>
    </recommendedName>
</protein>
<sequence length="78" mass="8527">MSGKYIVVFKKTATPDQINKYADDVNANGGQVKDRWDTGSLLKGFSATIPDQFLTQLQSLAGDVIDYIEPDSTVTIQS</sequence>
<evidence type="ECO:0008006" key="4">
    <source>
        <dbReference type="Google" id="ProtNLM"/>
    </source>
</evidence>
<dbReference type="EMBL" id="BPQB01000040">
    <property type="protein sequence ID" value="GJE94489.1"/>
    <property type="molecule type" value="Genomic_DNA"/>
</dbReference>
<reference evidence="2 3" key="1">
    <citation type="submission" date="2021-08" db="EMBL/GenBank/DDBJ databases">
        <title>Draft Genome Sequence of Phanerochaete sordida strain YK-624.</title>
        <authorList>
            <person name="Mori T."/>
            <person name="Dohra H."/>
            <person name="Suzuki T."/>
            <person name="Kawagishi H."/>
            <person name="Hirai H."/>
        </authorList>
    </citation>
    <scope>NUCLEOTIDE SEQUENCE [LARGE SCALE GENOMIC DNA]</scope>
    <source>
        <strain evidence="2 3">YK-624</strain>
    </source>
</reference>
<keyword evidence="3" id="KW-1185">Reference proteome</keyword>
<proteinExistence type="inferred from homology"/>
<evidence type="ECO:0000256" key="1">
    <source>
        <dbReference type="ARBA" id="ARBA00038069"/>
    </source>
</evidence>
<evidence type="ECO:0000313" key="2">
    <source>
        <dbReference type="EMBL" id="GJE94489.1"/>
    </source>
</evidence>
<dbReference type="InterPro" id="IPR037045">
    <property type="entry name" value="S8pro/Inhibitor_I9_sf"/>
</dbReference>
<dbReference type="PANTHER" id="PTHR28288">
    <property type="entry name" value="PROTEASE B INHIBITOR 2"/>
    <property type="match status" value="1"/>
</dbReference>
<dbReference type="Gene3D" id="3.30.70.80">
    <property type="entry name" value="Peptidase S8 propeptide/proteinase inhibitor I9"/>
    <property type="match status" value="1"/>
</dbReference>
<name>A0A9P3GJ27_9APHY</name>
<dbReference type="GO" id="GO:0042144">
    <property type="term" value="P:vacuole fusion, non-autophagic"/>
    <property type="evidence" value="ECO:0007669"/>
    <property type="project" value="TreeGrafter"/>
</dbReference>
<comment type="similarity">
    <text evidence="1">Belongs to the protease inhibitor I9 family.</text>
</comment>
<dbReference type="InterPro" id="IPR052471">
    <property type="entry name" value="PBI_I9"/>
</dbReference>
<dbReference type="Proteomes" id="UP000703269">
    <property type="component" value="Unassembled WGS sequence"/>
</dbReference>
<dbReference type="GO" id="GO:0004866">
    <property type="term" value="F:endopeptidase inhibitor activity"/>
    <property type="evidence" value="ECO:0007669"/>
    <property type="project" value="TreeGrafter"/>
</dbReference>
<dbReference type="OrthoDB" id="5518345at2759"/>
<comment type="caution">
    <text evidence="2">The sequence shown here is derived from an EMBL/GenBank/DDBJ whole genome shotgun (WGS) entry which is preliminary data.</text>
</comment>
<dbReference type="PANTHER" id="PTHR28288:SF2">
    <property type="entry name" value="PROTEASE B INHIBITOR 2"/>
    <property type="match status" value="1"/>
</dbReference>